<keyword evidence="4 6" id="KW-0472">Membrane</keyword>
<dbReference type="GO" id="GO:0012505">
    <property type="term" value="C:endomembrane system"/>
    <property type="evidence" value="ECO:0007669"/>
    <property type="project" value="UniProtKB-SubCell"/>
</dbReference>
<evidence type="ECO:0000259" key="8">
    <source>
        <dbReference type="Pfam" id="PF00662"/>
    </source>
</evidence>
<dbReference type="Proteomes" id="UP000248724">
    <property type="component" value="Unassembled WGS sequence"/>
</dbReference>
<feature type="transmembrane region" description="Helical" evidence="6">
    <location>
        <begin position="206"/>
        <end position="226"/>
    </location>
</feature>
<feature type="transmembrane region" description="Helical" evidence="6">
    <location>
        <begin position="277"/>
        <end position="298"/>
    </location>
</feature>
<comment type="caution">
    <text evidence="10">The sequence shown here is derived from an EMBL/GenBank/DDBJ whole genome shotgun (WGS) entry which is preliminary data.</text>
</comment>
<dbReference type="GO" id="GO:0003954">
    <property type="term" value="F:NADH dehydrogenase activity"/>
    <property type="evidence" value="ECO:0007669"/>
    <property type="project" value="TreeGrafter"/>
</dbReference>
<dbReference type="InterPro" id="IPR018393">
    <property type="entry name" value="NADHpl_OxRdtase_5_subgr"/>
</dbReference>
<evidence type="ECO:0000256" key="5">
    <source>
        <dbReference type="RuleBase" id="RU000320"/>
    </source>
</evidence>
<dbReference type="GO" id="GO:0016020">
    <property type="term" value="C:membrane"/>
    <property type="evidence" value="ECO:0007669"/>
    <property type="project" value="UniProtKB-SubCell"/>
</dbReference>
<feature type="transmembrane region" description="Helical" evidence="6">
    <location>
        <begin position="178"/>
        <end position="200"/>
    </location>
</feature>
<dbReference type="NCBIfam" id="NF005141">
    <property type="entry name" value="PRK06590.1"/>
    <property type="match status" value="1"/>
</dbReference>
<proteinExistence type="predicted"/>
<evidence type="ECO:0000256" key="2">
    <source>
        <dbReference type="ARBA" id="ARBA00022692"/>
    </source>
</evidence>
<reference evidence="10" key="2">
    <citation type="submission" date="2018-05" db="EMBL/GenBank/DDBJ databases">
        <authorList>
            <person name="Ferrari B."/>
        </authorList>
    </citation>
    <scope>NUCLEOTIDE SEQUENCE</scope>
    <source>
        <strain evidence="10">RRmetagenome_bin12</strain>
    </source>
</reference>
<feature type="transmembrane region" description="Helical" evidence="6">
    <location>
        <begin position="115"/>
        <end position="133"/>
    </location>
</feature>
<feature type="transmembrane region" description="Helical" evidence="6">
    <location>
        <begin position="139"/>
        <end position="157"/>
    </location>
</feature>
<feature type="transmembrane region" description="Helical" evidence="6">
    <location>
        <begin position="414"/>
        <end position="435"/>
    </location>
</feature>
<evidence type="ECO:0000313" key="12">
    <source>
        <dbReference type="Proteomes" id="UP000606991"/>
    </source>
</evidence>
<evidence type="ECO:0000313" key="9">
    <source>
        <dbReference type="EMBL" id="MBJ7595310.1"/>
    </source>
</evidence>
<organism evidence="10 11">
    <name type="scientific">Candidatus Aeolococcus gillhamiae</name>
    <dbReference type="NCBI Taxonomy" id="3127015"/>
    <lineage>
        <taxon>Bacteria</taxon>
        <taxon>Bacillati</taxon>
        <taxon>Candidatus Dormiibacterota</taxon>
        <taxon>Candidatus Dormibacteria</taxon>
        <taxon>Candidatus Aeolococcales</taxon>
        <taxon>Candidatus Aeolococcaceae</taxon>
        <taxon>Candidatus Aeolococcus</taxon>
    </lineage>
</organism>
<dbReference type="InterPro" id="IPR003945">
    <property type="entry name" value="NU5C-like"/>
</dbReference>
<dbReference type="Pfam" id="PF00361">
    <property type="entry name" value="Proton_antipo_M"/>
    <property type="match status" value="1"/>
</dbReference>
<dbReference type="EMBL" id="JAEKNS010000112">
    <property type="protein sequence ID" value="MBJ7595310.1"/>
    <property type="molecule type" value="Genomic_DNA"/>
</dbReference>
<feature type="transmembrane region" description="Helical" evidence="6">
    <location>
        <begin position="623"/>
        <end position="642"/>
    </location>
</feature>
<comment type="subcellular location">
    <subcellularLocation>
        <location evidence="1">Endomembrane system</location>
        <topology evidence="1">Multi-pass membrane protein</topology>
    </subcellularLocation>
    <subcellularLocation>
        <location evidence="5">Membrane</location>
        <topology evidence="5">Multi-pass membrane protein</topology>
    </subcellularLocation>
</comment>
<feature type="transmembrane region" description="Helical" evidence="6">
    <location>
        <begin position="456"/>
        <end position="481"/>
    </location>
</feature>
<keyword evidence="3 6" id="KW-1133">Transmembrane helix</keyword>
<protein>
    <submittedName>
        <fullName evidence="10">NADH-quinone oxidoreductase subunit L</fullName>
    </submittedName>
</protein>
<reference evidence="10 11" key="1">
    <citation type="journal article" date="2017" name="Nature">
        <title>Atmospheric trace gases support primary production in Antarctic desert surface soil.</title>
        <authorList>
            <person name="Ji M."/>
            <person name="Greening C."/>
            <person name="Vanwonterghem I."/>
            <person name="Carere C.R."/>
            <person name="Bay S.K."/>
            <person name="Steen J.A."/>
            <person name="Montgomery K."/>
            <person name="Lines T."/>
            <person name="Beardall J."/>
            <person name="van Dorst J."/>
            <person name="Snape I."/>
            <person name="Stott M.B."/>
            <person name="Hugenholtz P."/>
            <person name="Ferrari B.C."/>
        </authorList>
    </citation>
    <scope>NUCLEOTIDE SEQUENCE [LARGE SCALE GENOMIC DNA]</scope>
    <source>
        <strain evidence="10">RRmetagenome_bin12</strain>
    </source>
</reference>
<dbReference type="Gene3D" id="1.20.5.2700">
    <property type="match status" value="1"/>
</dbReference>
<accession>A0A934N010</accession>
<accession>A0A2W5Z4Z0</accession>
<evidence type="ECO:0000256" key="3">
    <source>
        <dbReference type="ARBA" id="ARBA00022989"/>
    </source>
</evidence>
<dbReference type="GO" id="GO:0008137">
    <property type="term" value="F:NADH dehydrogenase (ubiquinone) activity"/>
    <property type="evidence" value="ECO:0007669"/>
    <property type="project" value="InterPro"/>
</dbReference>
<evidence type="ECO:0000256" key="1">
    <source>
        <dbReference type="ARBA" id="ARBA00004127"/>
    </source>
</evidence>
<feature type="transmembrane region" description="Helical" evidence="6">
    <location>
        <begin position="375"/>
        <end position="394"/>
    </location>
</feature>
<evidence type="ECO:0000313" key="11">
    <source>
        <dbReference type="Proteomes" id="UP000248724"/>
    </source>
</evidence>
<dbReference type="PRINTS" id="PR01434">
    <property type="entry name" value="NADHDHGNASE5"/>
</dbReference>
<name>A0A2W5Z4Z0_9BACT</name>
<evidence type="ECO:0000256" key="4">
    <source>
        <dbReference type="ARBA" id="ARBA00023136"/>
    </source>
</evidence>
<dbReference type="GO" id="GO:0042773">
    <property type="term" value="P:ATP synthesis coupled electron transport"/>
    <property type="evidence" value="ECO:0007669"/>
    <property type="project" value="InterPro"/>
</dbReference>
<feature type="transmembrane region" description="Helical" evidence="6">
    <location>
        <begin position="247"/>
        <end position="265"/>
    </location>
</feature>
<evidence type="ECO:0000256" key="6">
    <source>
        <dbReference type="SAM" id="Phobius"/>
    </source>
</evidence>
<gene>
    <name evidence="9" type="primary">nuoL</name>
    <name evidence="10" type="ORF">DLM65_08395</name>
    <name evidence="9" type="ORF">JF886_10705</name>
</gene>
<reference evidence="9 12" key="3">
    <citation type="submission" date="2020-10" db="EMBL/GenBank/DDBJ databases">
        <title>Ca. Dormibacterota MAGs.</title>
        <authorList>
            <person name="Montgomery K."/>
        </authorList>
    </citation>
    <scope>NUCLEOTIDE SEQUENCE [LARGE SCALE GENOMIC DNA]</scope>
    <source>
        <strain evidence="9">SC8812_S17_18</strain>
    </source>
</reference>
<dbReference type="EMBL" id="QHBU01000156">
    <property type="protein sequence ID" value="PZR80343.1"/>
    <property type="molecule type" value="Genomic_DNA"/>
</dbReference>
<dbReference type="InterPro" id="IPR001750">
    <property type="entry name" value="ND/Mrp_TM"/>
</dbReference>
<dbReference type="AlphaFoldDB" id="A0A2W5Z4Z0"/>
<feature type="domain" description="NADH:quinone oxidoreductase/Mrp antiporter transmembrane" evidence="7">
    <location>
        <begin position="132"/>
        <end position="408"/>
    </location>
</feature>
<evidence type="ECO:0000259" key="7">
    <source>
        <dbReference type="Pfam" id="PF00361"/>
    </source>
</evidence>
<feature type="domain" description="NADH-Ubiquinone oxidoreductase (complex I) chain 5 N-terminal" evidence="8">
    <location>
        <begin position="64"/>
        <end position="116"/>
    </location>
</feature>
<dbReference type="InterPro" id="IPR001516">
    <property type="entry name" value="Proton_antipo_N"/>
</dbReference>
<sequence length="644" mass="68158">MILLLPLAGSLFNALAGPRLPRSVVNLVGTGSIFAAFVMACLMLGQVVGAPDGAKSATVHLWQWIDLGKGGLSVGVDLTLDPLSALMMTVITGVGFLIHVYSVGYMAEDRGVARFFSYMNLFIFSMLVLVLAADLVILIIGWGLVALSSYLLIGFWYERPSAVLAARKAFITQVIGDVALVIAAFLIVLKVGTLSIPGIFAASGSFPASGLLITGICALLAIGAFAKSAQFPLHTWLPDAMEGPTPVSALIHAATMVTAGVYLIARFHPLFDRAPVAQGMVACVGMGTALMAGVIALSQIDIKRVIAYSTMSQIGLMIFAVGIGAYSAAMYHFAAHAVFKALLFMAAGNVIHALHDEQDIRLMGGVASRMRRTELCFLSGTFALAGIPFFVGFFSKEGLLGFGLTNGPGAVPWVLYLVGLGINVLTGLYAFRLWATVFRGEPQTARVYAAHEAPPVMLVPVQILAVLSAGLGVVLGVWALLIHDNVLIGVFARFLSPVFTTAVSGPVAVDLGTGQAVAAGVAGTLASLLGAGLAARLWLQRRPEPAAVIERLPRALPQLSYNKFYFDELYDAVLVRPTLALARSLRRVVEPRAMDGWVRLVADACSELGAWARDYQTGLIRDYASYMIAAAGVFVVATIVLVSR</sequence>
<dbReference type="GO" id="GO:0015990">
    <property type="term" value="P:electron transport coupled proton transport"/>
    <property type="evidence" value="ECO:0007669"/>
    <property type="project" value="TreeGrafter"/>
</dbReference>
<feature type="transmembrane region" description="Helical" evidence="6">
    <location>
        <begin position="333"/>
        <end position="354"/>
    </location>
</feature>
<dbReference type="Proteomes" id="UP000606991">
    <property type="component" value="Unassembled WGS sequence"/>
</dbReference>
<feature type="transmembrane region" description="Helical" evidence="6">
    <location>
        <begin position="516"/>
        <end position="539"/>
    </location>
</feature>
<dbReference type="Pfam" id="PF00662">
    <property type="entry name" value="Proton_antipo_N"/>
    <property type="match status" value="1"/>
</dbReference>
<feature type="transmembrane region" description="Helical" evidence="6">
    <location>
        <begin position="83"/>
        <end position="103"/>
    </location>
</feature>
<evidence type="ECO:0000313" key="10">
    <source>
        <dbReference type="EMBL" id="PZR80343.1"/>
    </source>
</evidence>
<dbReference type="NCBIfam" id="TIGR01974">
    <property type="entry name" value="NDH_I_L"/>
    <property type="match status" value="1"/>
</dbReference>
<keyword evidence="2 5" id="KW-0812">Transmembrane</keyword>
<feature type="transmembrane region" description="Helical" evidence="6">
    <location>
        <begin position="305"/>
        <end position="327"/>
    </location>
</feature>
<dbReference type="PANTHER" id="PTHR42829">
    <property type="entry name" value="NADH-UBIQUINONE OXIDOREDUCTASE CHAIN 5"/>
    <property type="match status" value="1"/>
</dbReference>
<dbReference type="PANTHER" id="PTHR42829:SF2">
    <property type="entry name" value="NADH-UBIQUINONE OXIDOREDUCTASE CHAIN 5"/>
    <property type="match status" value="1"/>
</dbReference>